<comment type="caution">
    <text evidence="1">The sequence shown here is derived from an EMBL/GenBank/DDBJ whole genome shotgun (WGS) entry which is preliminary data.</text>
</comment>
<name>A0AAJ1MAX3_LIMMU</name>
<dbReference type="RefSeq" id="WP_272225783.1">
    <property type="nucleotide sequence ID" value="NZ_JAQONE010000006.1"/>
</dbReference>
<organism evidence="1 2">
    <name type="scientific">Limosilactobacillus mucosae</name>
    <name type="common">Lactobacillus mucosae</name>
    <dbReference type="NCBI Taxonomy" id="97478"/>
    <lineage>
        <taxon>Bacteria</taxon>
        <taxon>Bacillati</taxon>
        <taxon>Bacillota</taxon>
        <taxon>Bacilli</taxon>
        <taxon>Lactobacillales</taxon>
        <taxon>Lactobacillaceae</taxon>
        <taxon>Limosilactobacillus</taxon>
    </lineage>
</organism>
<proteinExistence type="predicted"/>
<accession>A0AAJ1MAX3</accession>
<gene>
    <name evidence="1" type="ORF">PO250_02070</name>
</gene>
<evidence type="ECO:0000313" key="1">
    <source>
        <dbReference type="EMBL" id="MDC2829123.1"/>
    </source>
</evidence>
<protein>
    <submittedName>
        <fullName evidence="1">Uncharacterized protein</fullName>
    </submittedName>
</protein>
<reference evidence="1" key="1">
    <citation type="submission" date="2023-01" db="EMBL/GenBank/DDBJ databases">
        <title>Genome analysis of 13 Lactobacillus isolated from gut of wild boar.</title>
        <authorList>
            <person name="Papp P."/>
            <person name="Libisch B."/>
            <person name="Nagy T."/>
            <person name="Olasz F."/>
        </authorList>
    </citation>
    <scope>NUCLEOTIDE SEQUENCE</scope>
    <source>
        <strain evidence="1">F146</strain>
    </source>
</reference>
<dbReference type="Proteomes" id="UP001220670">
    <property type="component" value="Unassembled WGS sequence"/>
</dbReference>
<sequence>MIKEQLLLQVVDRPKEQQINEKIKIVKAVFDSVLQSLSAEDVSKDGIFTRFAKCYLDTWFDDYFIQPSVGNELDDDFSPTEFLQFLDYWIVSSEEIRKTVKRAFINSCNDGMIQEIQEKKLSSEEIIWDFCVYYHFAK</sequence>
<dbReference type="AlphaFoldDB" id="A0AAJ1MAX3"/>
<dbReference type="EMBL" id="JAQONE010000006">
    <property type="protein sequence ID" value="MDC2829123.1"/>
    <property type="molecule type" value="Genomic_DNA"/>
</dbReference>
<evidence type="ECO:0000313" key="2">
    <source>
        <dbReference type="Proteomes" id="UP001220670"/>
    </source>
</evidence>